<keyword evidence="10 14" id="KW-0539">Nucleus</keyword>
<gene>
    <name evidence="21" type="primary">BAZ1A</name>
    <name evidence="21" type="ORF">EVAR_25632_1</name>
</gene>
<dbReference type="GO" id="GO:0006355">
    <property type="term" value="P:regulation of DNA-templated transcription"/>
    <property type="evidence" value="ECO:0007669"/>
    <property type="project" value="TreeGrafter"/>
</dbReference>
<dbReference type="Pfam" id="PF15612">
    <property type="entry name" value="WHIM1"/>
    <property type="match status" value="1"/>
</dbReference>
<feature type="compositionally biased region" description="Polar residues" evidence="16">
    <location>
        <begin position="1242"/>
        <end position="1252"/>
    </location>
</feature>
<dbReference type="GO" id="GO:0008623">
    <property type="term" value="C:CHRAC"/>
    <property type="evidence" value="ECO:0007669"/>
    <property type="project" value="TreeGrafter"/>
</dbReference>
<comment type="subcellular location">
    <subcellularLocation>
        <location evidence="1 14">Nucleus</location>
    </subcellularLocation>
</comment>
<evidence type="ECO:0000256" key="1">
    <source>
        <dbReference type="ARBA" id="ARBA00004123"/>
    </source>
</evidence>
<dbReference type="InterPro" id="IPR019787">
    <property type="entry name" value="Znf_PHD-finger"/>
</dbReference>
<dbReference type="InterPro" id="IPR036427">
    <property type="entry name" value="Bromodomain-like_sf"/>
</dbReference>
<dbReference type="Pfam" id="PF10537">
    <property type="entry name" value="WAC_Acf1_DNA_bd"/>
    <property type="match status" value="1"/>
</dbReference>
<dbReference type="PROSITE" id="PS50014">
    <property type="entry name" value="BROMODOMAIN_2"/>
    <property type="match status" value="1"/>
</dbReference>
<evidence type="ECO:0000259" key="18">
    <source>
        <dbReference type="PROSITE" id="PS50016"/>
    </source>
</evidence>
<dbReference type="PROSITE" id="PS00633">
    <property type="entry name" value="BROMODOMAIN_1"/>
    <property type="match status" value="1"/>
</dbReference>
<organism evidence="21 22">
    <name type="scientific">Eumeta variegata</name>
    <name type="common">Bagworm moth</name>
    <name type="synonym">Eumeta japonica</name>
    <dbReference type="NCBI Taxonomy" id="151549"/>
    <lineage>
        <taxon>Eukaryota</taxon>
        <taxon>Metazoa</taxon>
        <taxon>Ecdysozoa</taxon>
        <taxon>Arthropoda</taxon>
        <taxon>Hexapoda</taxon>
        <taxon>Insecta</taxon>
        <taxon>Pterygota</taxon>
        <taxon>Neoptera</taxon>
        <taxon>Endopterygota</taxon>
        <taxon>Lepidoptera</taxon>
        <taxon>Glossata</taxon>
        <taxon>Ditrysia</taxon>
        <taxon>Tineoidea</taxon>
        <taxon>Psychidae</taxon>
        <taxon>Oiketicinae</taxon>
        <taxon>Eumeta</taxon>
    </lineage>
</organism>
<evidence type="ECO:0000256" key="10">
    <source>
        <dbReference type="ARBA" id="ARBA00023242"/>
    </source>
</evidence>
<dbReference type="Pfam" id="PF15613">
    <property type="entry name" value="WSD"/>
    <property type="match status" value="1"/>
</dbReference>
<evidence type="ECO:0000256" key="12">
    <source>
        <dbReference type="PROSITE-ProRule" id="PRU00035"/>
    </source>
</evidence>
<dbReference type="SMART" id="SM00297">
    <property type="entry name" value="BROMO"/>
    <property type="match status" value="1"/>
</dbReference>
<evidence type="ECO:0000259" key="17">
    <source>
        <dbReference type="PROSITE" id="PS50014"/>
    </source>
</evidence>
<evidence type="ECO:0000256" key="11">
    <source>
        <dbReference type="ARBA" id="ARBA00068253"/>
    </source>
</evidence>
<evidence type="ECO:0000259" key="19">
    <source>
        <dbReference type="PROSITE" id="PS50827"/>
    </source>
</evidence>
<dbReference type="PANTHER" id="PTHR46510:SF1">
    <property type="entry name" value="BROMODOMAIN ADJACENT TO ZINC FINGER DOMAIN PROTEIN 1A"/>
    <property type="match status" value="1"/>
</dbReference>
<dbReference type="EMBL" id="BGZK01000258">
    <property type="protein sequence ID" value="GBP32377.1"/>
    <property type="molecule type" value="Genomic_DNA"/>
</dbReference>
<dbReference type="PROSITE" id="PS50827">
    <property type="entry name" value="DDT"/>
    <property type="match status" value="1"/>
</dbReference>
<feature type="region of interest" description="Disordered" evidence="16">
    <location>
        <begin position="1562"/>
        <end position="1583"/>
    </location>
</feature>
<accession>A0A4C1V263</accession>
<dbReference type="Pfam" id="PF00628">
    <property type="entry name" value="PHD"/>
    <property type="match status" value="1"/>
</dbReference>
<dbReference type="GO" id="GO:0031445">
    <property type="term" value="P:regulation of heterochromatin formation"/>
    <property type="evidence" value="ECO:0007669"/>
    <property type="project" value="TreeGrafter"/>
</dbReference>
<dbReference type="Gene3D" id="1.20.920.10">
    <property type="entry name" value="Bromodomain-like"/>
    <property type="match status" value="1"/>
</dbReference>
<feature type="domain" description="PHD-type" evidence="18">
    <location>
        <begin position="1086"/>
        <end position="1136"/>
    </location>
</feature>
<evidence type="ECO:0000259" key="20">
    <source>
        <dbReference type="PROSITE" id="PS51136"/>
    </source>
</evidence>
<dbReference type="SUPFAM" id="SSF57903">
    <property type="entry name" value="FYVE/PHD zinc finger"/>
    <property type="match status" value="2"/>
</dbReference>
<comment type="caution">
    <text evidence="21">The sequence shown here is derived from an EMBL/GenBank/DDBJ whole genome shotgun (WGS) entry which is preliminary data.</text>
</comment>
<evidence type="ECO:0000256" key="6">
    <source>
        <dbReference type="ARBA" id="ARBA00023015"/>
    </source>
</evidence>
<dbReference type="OrthoDB" id="332390at2759"/>
<dbReference type="InterPro" id="IPR001965">
    <property type="entry name" value="Znf_PHD"/>
</dbReference>
<evidence type="ECO:0000256" key="14">
    <source>
        <dbReference type="PROSITE-ProRule" id="PRU00475"/>
    </source>
</evidence>
<keyword evidence="9" id="KW-0804">Transcription</keyword>
<evidence type="ECO:0000256" key="13">
    <source>
        <dbReference type="PROSITE-ProRule" id="PRU00146"/>
    </source>
</evidence>
<sequence>MPLLKRKAFEKSSAFEFLRDDDEVFHCEITDEIFKDYEEYCERIILVNSMVWTCEMTGKNNLTYAEALESEKAARRSLKNFPTELRIPILYLAALTKRCSFAEMSEDVFNYVRDRYFVGETVEACLEGDTWHDAHILSVNAPKQHPDSDVVLQPSAYCYEVEQFDDIDASTPGQVAIASHDRVRRHKGIYTRDKNRLFLKQFVEQGPGGVIIIKESALQKYNIAKTSFDQIFFGAPPDFPSSKRFIKNSLSPPKNAKSTPNKLNKTAKKPSPDKKGRQESMDKFVKKSEKPGERSGVNKTKSVDTHAAKASAMELVERMRRAEDQLKQRKLEEKEKKKEKNARLQAYLKEWQKVKDDLDLEDHKVIPKGTPIEIEGLPSKYIGDFLSELEFVHLNGETLKAKDVFHTGLHAEMFRKALTEKEYAGVFSDLIQMLLTTIFSLQEDEADEYNEKGSIAVSTDHQGDMGVNKAIELATKACKWSQTYLGTPLRKLPLDATTVSEVLRLHLLSSGAAPGPRCATWRYQQRGGYSCADDAGVRLRLDHPHVVRHLGSVHVADLPLDDKFKVLQCLMNQILSYATIRDIIEEKLETLRTTKHELRSIQISDRKREVEQMAARQKLRKAAAAKKEDSKTADEKLKVDEDLKTDLEKLAKEGELKKAEVDKKIKELQVQCFDYQSYIGMDRAYRRYMLNQCVPGLFVEWSGDNVGVCHDKPVLPAAPRGDDVMAYVRALFEKERAGSDKENESGANSRGNSPKKPLSNLNGLTQKLNGLDNDIQNMRDLLMCTGNINTCLVHSPIGKPTWYVYSKDEEIEALIQSLNKRGVRETELRQNLELDKNSIVEYIKKCPLYVLNVNLRQPFPALPSAPNTRNKKIQPSLVVPPDSTLSEALEISLRDYILELEEKVFLGCLGALKVKDREAWRGTIMLKSYDKQAEYLSWGPNRQYRDDYHLPNGQLKMPQDKDKAQLVSLPKNTYRDPAFYLGEESEINGIKSEPGQANTEPSQEVVRDLASALLQVSQSIHSKYLERPLGLNDKERKEREAKGKALEFDALERWEVSLMESRSYSQILLHLFTLDSSIIWSASIQYASCKICRRKKDPDNMLLCDGCNKGHHLYCLKPKLAKVPDGDWFCEQCRPKEKTPRKKRKLFSDDDIEEPMDVSNEYTDDDINYGLCAACGSGGRLANTCSTCAQQYHHECAKPRARSNARKWVCANCLAPPREMRRCAATAMNNIHQYTRALCNSRIDSSDNNNPTESEDSDDNTVLTKLKLRRSRASKDASPITNGLPNEHEPAKRGRRSKEDTRRSRKSGTPSSRSSVTLRIPVDDQGEFQNKGAKKSPRQCSPVTLRVPVVQSSTDNEDMKKHKRSSSRVSTPLILRIPLKTKESDDSDEETLVQLKGRGLRAGTNATLVNGTTGRKSKNNSFGDNSKKMDTYNDESRHKKRIRVEELLHVAELERLLDDVMRHKDSWPFCEPVDTNEVPDYLNIISHPMDLGTMRQNLAAGRYDTDEQFMDDARLVFANCYTYNKEAHIVARAGVRLEKYFQKRCQELDLMCLPDIYVQEDDDTSSKASDDMPHRAKKPRAIK</sequence>
<keyword evidence="7 15" id="KW-0175">Coiled coil</keyword>
<dbReference type="PANTHER" id="PTHR46510">
    <property type="entry name" value="BROMODOMAIN ADJACENT TO ZINC FINGER DOMAIN PROTEIN 1A"/>
    <property type="match status" value="1"/>
</dbReference>
<dbReference type="Proteomes" id="UP000299102">
    <property type="component" value="Unassembled WGS sequence"/>
</dbReference>
<dbReference type="PROSITE" id="PS50016">
    <property type="entry name" value="ZF_PHD_2"/>
    <property type="match status" value="1"/>
</dbReference>
<dbReference type="InterPro" id="IPR047171">
    <property type="entry name" value="BAZ1A"/>
</dbReference>
<feature type="region of interest" description="Disordered" evidence="16">
    <location>
        <begin position="1405"/>
        <end position="1436"/>
    </location>
</feature>
<feature type="domain" description="WAC" evidence="20">
    <location>
        <begin position="22"/>
        <end position="129"/>
    </location>
</feature>
<feature type="compositionally biased region" description="Basic and acidic residues" evidence="16">
    <location>
        <begin position="270"/>
        <end position="293"/>
    </location>
</feature>
<evidence type="ECO:0000256" key="2">
    <source>
        <dbReference type="ARBA" id="ARBA00022553"/>
    </source>
</evidence>
<dbReference type="InterPro" id="IPR013083">
    <property type="entry name" value="Znf_RING/FYVE/PHD"/>
</dbReference>
<evidence type="ECO:0000256" key="4">
    <source>
        <dbReference type="ARBA" id="ARBA00022771"/>
    </source>
</evidence>
<feature type="region of interest" description="Disordered" evidence="16">
    <location>
        <begin position="736"/>
        <end position="763"/>
    </location>
</feature>
<dbReference type="InterPro" id="IPR019786">
    <property type="entry name" value="Zinc_finger_PHD-type_CS"/>
</dbReference>
<dbReference type="GO" id="GO:0006338">
    <property type="term" value="P:chromatin remodeling"/>
    <property type="evidence" value="ECO:0007669"/>
    <property type="project" value="InterPro"/>
</dbReference>
<keyword evidence="3" id="KW-0479">Metal-binding</keyword>
<evidence type="ECO:0000256" key="7">
    <source>
        <dbReference type="ARBA" id="ARBA00023054"/>
    </source>
</evidence>
<dbReference type="InterPro" id="IPR013136">
    <property type="entry name" value="WSTF_Acf1_Cbp146"/>
</dbReference>
<dbReference type="GO" id="GO:0045740">
    <property type="term" value="P:positive regulation of DNA replication"/>
    <property type="evidence" value="ECO:0007669"/>
    <property type="project" value="TreeGrafter"/>
</dbReference>
<dbReference type="GO" id="GO:0008270">
    <property type="term" value="F:zinc ion binding"/>
    <property type="evidence" value="ECO:0007669"/>
    <property type="project" value="UniProtKB-KW"/>
</dbReference>
<dbReference type="PROSITE" id="PS51136">
    <property type="entry name" value="WAC"/>
    <property type="match status" value="1"/>
</dbReference>
<evidence type="ECO:0000256" key="5">
    <source>
        <dbReference type="ARBA" id="ARBA00022833"/>
    </source>
</evidence>
<feature type="compositionally biased region" description="Basic and acidic residues" evidence="16">
    <location>
        <begin position="1425"/>
        <end position="1436"/>
    </location>
</feature>
<keyword evidence="6" id="KW-0805">Transcription regulation</keyword>
<feature type="compositionally biased region" description="Basic and acidic residues" evidence="16">
    <location>
        <begin position="1564"/>
        <end position="1574"/>
    </location>
</feature>
<feature type="coiled-coil region" evidence="15">
    <location>
        <begin position="309"/>
        <end position="354"/>
    </location>
</feature>
<keyword evidence="4 13" id="KW-0863">Zinc-finger</keyword>
<dbReference type="InterPro" id="IPR018501">
    <property type="entry name" value="DDT_dom"/>
</dbReference>
<keyword evidence="22" id="KW-1185">Reference proteome</keyword>
<evidence type="ECO:0000313" key="22">
    <source>
        <dbReference type="Proteomes" id="UP000299102"/>
    </source>
</evidence>
<feature type="region of interest" description="Disordered" evidence="16">
    <location>
        <begin position="243"/>
        <end position="308"/>
    </location>
</feature>
<evidence type="ECO:0000256" key="9">
    <source>
        <dbReference type="ARBA" id="ARBA00023163"/>
    </source>
</evidence>
<dbReference type="GO" id="GO:0000228">
    <property type="term" value="C:nuclear chromosome"/>
    <property type="evidence" value="ECO:0007669"/>
    <property type="project" value="TreeGrafter"/>
</dbReference>
<dbReference type="PRINTS" id="PR00503">
    <property type="entry name" value="BROMODOMAIN"/>
</dbReference>
<dbReference type="InterPro" id="IPR011011">
    <property type="entry name" value="Znf_FYVE_PHD"/>
</dbReference>
<protein>
    <recommendedName>
        <fullName evidence="11">Bromodomain adjacent to zinc finger domain protein 1A</fullName>
    </recommendedName>
</protein>
<dbReference type="InterPro" id="IPR001487">
    <property type="entry name" value="Bromodomain"/>
</dbReference>
<keyword evidence="5" id="KW-0862">Zinc</keyword>
<evidence type="ECO:0000256" key="15">
    <source>
        <dbReference type="SAM" id="Coils"/>
    </source>
</evidence>
<feature type="domain" description="DDT" evidence="19">
    <location>
        <begin position="379"/>
        <end position="444"/>
    </location>
</feature>
<evidence type="ECO:0000256" key="3">
    <source>
        <dbReference type="ARBA" id="ARBA00022723"/>
    </source>
</evidence>
<reference evidence="21 22" key="1">
    <citation type="journal article" date="2019" name="Commun. Biol.">
        <title>The bagworm genome reveals a unique fibroin gene that provides high tensile strength.</title>
        <authorList>
            <person name="Kono N."/>
            <person name="Nakamura H."/>
            <person name="Ohtoshi R."/>
            <person name="Tomita M."/>
            <person name="Numata K."/>
            <person name="Arakawa K."/>
        </authorList>
    </citation>
    <scope>NUCLEOTIDE SEQUENCE [LARGE SCALE GENOMIC DNA]</scope>
</reference>
<dbReference type="InterPro" id="IPR028941">
    <property type="entry name" value="WHIM2_dom"/>
</dbReference>
<feature type="compositionally biased region" description="Polar residues" evidence="16">
    <location>
        <begin position="1405"/>
        <end position="1424"/>
    </location>
</feature>
<dbReference type="STRING" id="151549.A0A4C1V263"/>
<dbReference type="Gene3D" id="3.30.40.10">
    <property type="entry name" value="Zinc/RING finger domain, C3HC4 (zinc finger)"/>
    <property type="match status" value="2"/>
</dbReference>
<proteinExistence type="predicted"/>
<evidence type="ECO:0000256" key="16">
    <source>
        <dbReference type="SAM" id="MobiDB-lite"/>
    </source>
</evidence>
<keyword evidence="8 12" id="KW-0103">Bromodomain</keyword>
<dbReference type="PROSITE" id="PS01359">
    <property type="entry name" value="ZF_PHD_1"/>
    <property type="match status" value="1"/>
</dbReference>
<evidence type="ECO:0000313" key="21">
    <source>
        <dbReference type="EMBL" id="GBP32377.1"/>
    </source>
</evidence>
<dbReference type="Pfam" id="PF00439">
    <property type="entry name" value="Bromodomain"/>
    <property type="match status" value="1"/>
</dbReference>
<keyword evidence="2" id="KW-0597">Phosphoprotein</keyword>
<name>A0A4C1V263_EUMVA</name>
<feature type="domain" description="Bromo" evidence="17">
    <location>
        <begin position="1461"/>
        <end position="1531"/>
    </location>
</feature>
<feature type="region of interest" description="Disordered" evidence="16">
    <location>
        <begin position="1241"/>
        <end position="1343"/>
    </location>
</feature>
<evidence type="ECO:0000256" key="8">
    <source>
        <dbReference type="ARBA" id="ARBA00023117"/>
    </source>
</evidence>
<dbReference type="FunFam" id="3.30.40.10:FF:000300">
    <property type="entry name" value="Bromodomain adjacent to zinc finger domain protein 1A"/>
    <property type="match status" value="1"/>
</dbReference>
<dbReference type="SUPFAM" id="SSF47370">
    <property type="entry name" value="Bromodomain"/>
    <property type="match status" value="1"/>
</dbReference>
<feature type="compositionally biased region" description="Basic and acidic residues" evidence="16">
    <location>
        <begin position="1286"/>
        <end position="1302"/>
    </location>
</feature>
<feature type="compositionally biased region" description="Polar residues" evidence="16">
    <location>
        <begin position="248"/>
        <end position="264"/>
    </location>
</feature>
<dbReference type="SMART" id="SM00249">
    <property type="entry name" value="PHD"/>
    <property type="match status" value="2"/>
</dbReference>
<dbReference type="InterPro" id="IPR018359">
    <property type="entry name" value="Bromodomain_CS"/>
</dbReference>
<dbReference type="GO" id="GO:0003677">
    <property type="term" value="F:DNA binding"/>
    <property type="evidence" value="ECO:0007669"/>
    <property type="project" value="TreeGrafter"/>
</dbReference>
<dbReference type="InterPro" id="IPR028942">
    <property type="entry name" value="WHIM1_dom"/>
</dbReference>